<name>A0A9D4CN97_DREPO</name>
<reference evidence="1" key="2">
    <citation type="submission" date="2020-11" db="EMBL/GenBank/DDBJ databases">
        <authorList>
            <person name="McCartney M.A."/>
            <person name="Auch B."/>
            <person name="Kono T."/>
            <person name="Mallez S."/>
            <person name="Becker A."/>
            <person name="Gohl D.M."/>
            <person name="Silverstein K.A.T."/>
            <person name="Koren S."/>
            <person name="Bechman K.B."/>
            <person name="Herman A."/>
            <person name="Abrahante J.E."/>
            <person name="Garbe J."/>
        </authorList>
    </citation>
    <scope>NUCLEOTIDE SEQUENCE</scope>
    <source>
        <strain evidence="1">Duluth1</strain>
        <tissue evidence="1">Whole animal</tissue>
    </source>
</reference>
<sequence>MRQFNCFFALFRNDLDTHLKQHCGSGIFILNQVDEILALMFAGDIAAAVETARYRYRYR</sequence>
<dbReference type="AlphaFoldDB" id="A0A9D4CN97"/>
<gene>
    <name evidence="1" type="ORF">DPMN_054064</name>
</gene>
<evidence type="ECO:0000313" key="2">
    <source>
        <dbReference type="Proteomes" id="UP000828390"/>
    </source>
</evidence>
<protein>
    <submittedName>
        <fullName evidence="1">Uncharacterized protein</fullName>
    </submittedName>
</protein>
<proteinExistence type="predicted"/>
<dbReference type="Proteomes" id="UP000828390">
    <property type="component" value="Unassembled WGS sequence"/>
</dbReference>
<evidence type="ECO:0000313" key="1">
    <source>
        <dbReference type="EMBL" id="KAH3728117.1"/>
    </source>
</evidence>
<accession>A0A9D4CN97</accession>
<reference evidence="1" key="1">
    <citation type="journal article" date="2019" name="bioRxiv">
        <title>The Genome of the Zebra Mussel, Dreissena polymorpha: A Resource for Invasive Species Research.</title>
        <authorList>
            <person name="McCartney M.A."/>
            <person name="Auch B."/>
            <person name="Kono T."/>
            <person name="Mallez S."/>
            <person name="Zhang Y."/>
            <person name="Obille A."/>
            <person name="Becker A."/>
            <person name="Abrahante J.E."/>
            <person name="Garbe J."/>
            <person name="Badalamenti J.P."/>
            <person name="Herman A."/>
            <person name="Mangelson H."/>
            <person name="Liachko I."/>
            <person name="Sullivan S."/>
            <person name="Sone E.D."/>
            <person name="Koren S."/>
            <person name="Silverstein K.A.T."/>
            <person name="Beckman K.B."/>
            <person name="Gohl D.M."/>
        </authorList>
    </citation>
    <scope>NUCLEOTIDE SEQUENCE</scope>
    <source>
        <strain evidence="1">Duluth1</strain>
        <tissue evidence="1">Whole animal</tissue>
    </source>
</reference>
<dbReference type="EMBL" id="JAIWYP010000012">
    <property type="protein sequence ID" value="KAH3728117.1"/>
    <property type="molecule type" value="Genomic_DNA"/>
</dbReference>
<keyword evidence="2" id="KW-1185">Reference proteome</keyword>
<comment type="caution">
    <text evidence="1">The sequence shown here is derived from an EMBL/GenBank/DDBJ whole genome shotgun (WGS) entry which is preliminary data.</text>
</comment>
<organism evidence="1 2">
    <name type="scientific">Dreissena polymorpha</name>
    <name type="common">Zebra mussel</name>
    <name type="synonym">Mytilus polymorpha</name>
    <dbReference type="NCBI Taxonomy" id="45954"/>
    <lineage>
        <taxon>Eukaryota</taxon>
        <taxon>Metazoa</taxon>
        <taxon>Spiralia</taxon>
        <taxon>Lophotrochozoa</taxon>
        <taxon>Mollusca</taxon>
        <taxon>Bivalvia</taxon>
        <taxon>Autobranchia</taxon>
        <taxon>Heteroconchia</taxon>
        <taxon>Euheterodonta</taxon>
        <taxon>Imparidentia</taxon>
        <taxon>Neoheterodontei</taxon>
        <taxon>Myida</taxon>
        <taxon>Dreissenoidea</taxon>
        <taxon>Dreissenidae</taxon>
        <taxon>Dreissena</taxon>
    </lineage>
</organism>